<sequence length="330" mass="34866">MTTILEPGSAPAAEPEAAAPPGEAIEGRSPGRIALGRLKKDKVAMAGGVTVVLLILTAIFAPQLCSLTGNDPYTTHTRLIDPNLQIPSGGFGGMSSRHILGVDVPTGRDLFARVVYGARTSLGIAGLATVIAIAIGVGLGMVAGYFGGLIDSVISRTMDVMLAFPLFLFAISLSGVLGYSAFGLTGNTLRIVLLIFIIGFFSWPYIGRIVRGQTLVLREREFVEAARVLGATPGRIILREILPNLTAPILVYATLLIPSNILFEASLSYLGVGIRSPMPSWGEMVNEAIALYQVDPEFLIVPGSAIFLTVLAFNLLGDGLRDAFDPKASR</sequence>
<dbReference type="EMBL" id="JAAFYZ010000007">
    <property type="protein sequence ID" value="MBS2545896.1"/>
    <property type="molecule type" value="Genomic_DNA"/>
</dbReference>
<feature type="transmembrane region" description="Helical" evidence="7">
    <location>
        <begin position="298"/>
        <end position="317"/>
    </location>
</feature>
<dbReference type="InterPro" id="IPR025966">
    <property type="entry name" value="OppC_N"/>
</dbReference>
<keyword evidence="4 7" id="KW-0812">Transmembrane</keyword>
<feature type="domain" description="ABC transmembrane type-1" evidence="9">
    <location>
        <begin position="118"/>
        <end position="317"/>
    </location>
</feature>
<evidence type="ECO:0000256" key="5">
    <source>
        <dbReference type="ARBA" id="ARBA00022989"/>
    </source>
</evidence>
<evidence type="ECO:0000313" key="11">
    <source>
        <dbReference type="Proteomes" id="UP000730482"/>
    </source>
</evidence>
<dbReference type="InterPro" id="IPR000515">
    <property type="entry name" value="MetI-like"/>
</dbReference>
<protein>
    <submittedName>
        <fullName evidence="10">ABC transporter permease</fullName>
    </submittedName>
</protein>
<dbReference type="PANTHER" id="PTHR43386:SF1">
    <property type="entry name" value="D,D-DIPEPTIDE TRANSPORT SYSTEM PERMEASE PROTEIN DDPC-RELATED"/>
    <property type="match status" value="1"/>
</dbReference>
<feature type="compositionally biased region" description="Low complexity" evidence="8">
    <location>
        <begin position="1"/>
        <end position="24"/>
    </location>
</feature>
<keyword evidence="6 7" id="KW-0472">Membrane</keyword>
<name>A0ABS5KHQ5_9ACTN</name>
<evidence type="ECO:0000259" key="9">
    <source>
        <dbReference type="PROSITE" id="PS50928"/>
    </source>
</evidence>
<comment type="caution">
    <text evidence="10">The sequence shown here is derived from an EMBL/GenBank/DDBJ whole genome shotgun (WGS) entry which is preliminary data.</text>
</comment>
<dbReference type="CDD" id="cd06261">
    <property type="entry name" value="TM_PBP2"/>
    <property type="match status" value="1"/>
</dbReference>
<evidence type="ECO:0000256" key="8">
    <source>
        <dbReference type="SAM" id="MobiDB-lite"/>
    </source>
</evidence>
<dbReference type="RefSeq" id="WP_212007549.1">
    <property type="nucleotide sequence ID" value="NZ_JAAFYZ010000007.1"/>
</dbReference>
<feature type="transmembrane region" description="Helical" evidence="7">
    <location>
        <begin position="124"/>
        <end position="148"/>
    </location>
</feature>
<proteinExistence type="inferred from homology"/>
<feature type="transmembrane region" description="Helical" evidence="7">
    <location>
        <begin position="43"/>
        <end position="61"/>
    </location>
</feature>
<evidence type="ECO:0000256" key="2">
    <source>
        <dbReference type="ARBA" id="ARBA00022448"/>
    </source>
</evidence>
<feature type="transmembrane region" description="Helical" evidence="7">
    <location>
        <begin position="188"/>
        <end position="206"/>
    </location>
</feature>
<dbReference type="InterPro" id="IPR035906">
    <property type="entry name" value="MetI-like_sf"/>
</dbReference>
<feature type="transmembrane region" description="Helical" evidence="7">
    <location>
        <begin position="160"/>
        <end position="182"/>
    </location>
</feature>
<evidence type="ECO:0000256" key="7">
    <source>
        <dbReference type="RuleBase" id="RU363032"/>
    </source>
</evidence>
<comment type="subcellular location">
    <subcellularLocation>
        <location evidence="1 7">Cell membrane</location>
        <topology evidence="1 7">Multi-pass membrane protein</topology>
    </subcellularLocation>
</comment>
<evidence type="ECO:0000256" key="6">
    <source>
        <dbReference type="ARBA" id="ARBA00023136"/>
    </source>
</evidence>
<feature type="transmembrane region" description="Helical" evidence="7">
    <location>
        <begin position="249"/>
        <end position="272"/>
    </location>
</feature>
<comment type="similarity">
    <text evidence="7">Belongs to the binding-protein-dependent transport system permease family.</text>
</comment>
<dbReference type="InterPro" id="IPR050366">
    <property type="entry name" value="BP-dependent_transpt_permease"/>
</dbReference>
<evidence type="ECO:0000256" key="4">
    <source>
        <dbReference type="ARBA" id="ARBA00022692"/>
    </source>
</evidence>
<organism evidence="10 11">
    <name type="scientific">Catenulispora pinistramenti</name>
    <dbReference type="NCBI Taxonomy" id="2705254"/>
    <lineage>
        <taxon>Bacteria</taxon>
        <taxon>Bacillati</taxon>
        <taxon>Actinomycetota</taxon>
        <taxon>Actinomycetes</taxon>
        <taxon>Catenulisporales</taxon>
        <taxon>Catenulisporaceae</taxon>
        <taxon>Catenulispora</taxon>
    </lineage>
</organism>
<feature type="region of interest" description="Disordered" evidence="8">
    <location>
        <begin position="1"/>
        <end position="26"/>
    </location>
</feature>
<evidence type="ECO:0000313" key="10">
    <source>
        <dbReference type="EMBL" id="MBS2545896.1"/>
    </source>
</evidence>
<reference evidence="10 11" key="1">
    <citation type="submission" date="2020-02" db="EMBL/GenBank/DDBJ databases">
        <title>Acidophilic actinobacteria isolated from forest soil.</title>
        <authorList>
            <person name="Golinska P."/>
        </authorList>
    </citation>
    <scope>NUCLEOTIDE SEQUENCE [LARGE SCALE GENOMIC DNA]</scope>
    <source>
        <strain evidence="10 11">NL8</strain>
    </source>
</reference>
<accession>A0ABS5KHQ5</accession>
<keyword evidence="2 7" id="KW-0813">Transport</keyword>
<dbReference type="Gene3D" id="1.10.3720.10">
    <property type="entry name" value="MetI-like"/>
    <property type="match status" value="1"/>
</dbReference>
<dbReference type="SUPFAM" id="SSF161098">
    <property type="entry name" value="MetI-like"/>
    <property type="match status" value="1"/>
</dbReference>
<evidence type="ECO:0000256" key="1">
    <source>
        <dbReference type="ARBA" id="ARBA00004651"/>
    </source>
</evidence>
<dbReference type="Proteomes" id="UP000730482">
    <property type="component" value="Unassembled WGS sequence"/>
</dbReference>
<dbReference type="PROSITE" id="PS50928">
    <property type="entry name" value="ABC_TM1"/>
    <property type="match status" value="1"/>
</dbReference>
<keyword evidence="5 7" id="KW-1133">Transmembrane helix</keyword>
<dbReference type="Pfam" id="PF00528">
    <property type="entry name" value="BPD_transp_1"/>
    <property type="match status" value="1"/>
</dbReference>
<gene>
    <name evidence="10" type="ORF">KGQ19_03345</name>
</gene>
<keyword evidence="3" id="KW-1003">Cell membrane</keyword>
<evidence type="ECO:0000256" key="3">
    <source>
        <dbReference type="ARBA" id="ARBA00022475"/>
    </source>
</evidence>
<keyword evidence="11" id="KW-1185">Reference proteome</keyword>
<dbReference type="Pfam" id="PF12911">
    <property type="entry name" value="OppC_N"/>
    <property type="match status" value="1"/>
</dbReference>
<dbReference type="PANTHER" id="PTHR43386">
    <property type="entry name" value="OLIGOPEPTIDE TRANSPORT SYSTEM PERMEASE PROTEIN APPC"/>
    <property type="match status" value="1"/>
</dbReference>